<reference evidence="1 2" key="1">
    <citation type="journal article" date="2022" name="BMC Genomics">
        <title>Comparative genome analysis of mycobacteria focusing on tRNA and non-coding RNA.</title>
        <authorList>
            <person name="Behra P.R.K."/>
            <person name="Pettersson B.M.F."/>
            <person name="Ramesh M."/>
            <person name="Das S."/>
            <person name="Dasgupta S."/>
            <person name="Kirsebom L.A."/>
        </authorList>
    </citation>
    <scope>NUCLEOTIDE SEQUENCE [LARGE SCALE GENOMIC DNA]</scope>
    <source>
        <strain evidence="1 2">DSM 44078</strain>
    </source>
</reference>
<protein>
    <recommendedName>
        <fullName evidence="3">AbiEi antitoxin C-terminal domain-containing protein</fullName>
    </recommendedName>
</protein>
<proteinExistence type="predicted"/>
<evidence type="ECO:0000313" key="2">
    <source>
        <dbReference type="Proteomes" id="UP001526201"/>
    </source>
</evidence>
<dbReference type="EMBL" id="JACKTY010000030">
    <property type="protein sequence ID" value="MCV7227795.1"/>
    <property type="molecule type" value="Genomic_DNA"/>
</dbReference>
<comment type="caution">
    <text evidence="1">The sequence shown here is derived from an EMBL/GenBank/DDBJ whole genome shotgun (WGS) entry which is preliminary data.</text>
</comment>
<evidence type="ECO:0008006" key="3">
    <source>
        <dbReference type="Google" id="ProtNLM"/>
    </source>
</evidence>
<dbReference type="RefSeq" id="WP_264068801.1">
    <property type="nucleotide sequence ID" value="NZ_JACKTY010000030.1"/>
</dbReference>
<name>A0ABT3CE99_9MYCO</name>
<organism evidence="1 2">
    <name type="scientific">Mycolicibacterium komossense</name>
    <dbReference type="NCBI Taxonomy" id="1779"/>
    <lineage>
        <taxon>Bacteria</taxon>
        <taxon>Bacillati</taxon>
        <taxon>Actinomycetota</taxon>
        <taxon>Actinomycetes</taxon>
        <taxon>Mycobacteriales</taxon>
        <taxon>Mycobacteriaceae</taxon>
        <taxon>Mycolicibacterium</taxon>
    </lineage>
</organism>
<gene>
    <name evidence="1" type="ORF">H7J73_17370</name>
</gene>
<sequence>MWPIIGSEALHTGALTRGQLRWRYTALYPDVYVPVGSRIDLLTRAQGAWLWSGRSGIIAGATAANLHGVSVKDGAAAVELIAKRRRTPPGVTVRQERIGDDELSRFGEMMLTSPARTALDLARRLPRDEAVITLDRLALATEVDPGETAALVDRYSGARGIEQARTAIGLMDFSGGSPLYTRLRLMLIDAGLPRPETAILLGDDVWSGVVIAIGWPQWRVGVGFADKRPERSAVRQRILREDAVHRHGWIEVHVDDNFLAQDSARRVRAAMRLQRIASHRA</sequence>
<keyword evidence="2" id="KW-1185">Reference proteome</keyword>
<dbReference type="Proteomes" id="UP001526201">
    <property type="component" value="Unassembled WGS sequence"/>
</dbReference>
<accession>A0ABT3CE99</accession>
<evidence type="ECO:0000313" key="1">
    <source>
        <dbReference type="EMBL" id="MCV7227795.1"/>
    </source>
</evidence>